<dbReference type="EMBL" id="JARKIB010000054">
    <property type="protein sequence ID" value="KAJ7753721.1"/>
    <property type="molecule type" value="Genomic_DNA"/>
</dbReference>
<sequence>MAMNLFSGKSVCFGSANENENDGPPHLRPVILKTVQNIYRVLAPTESPPAAEQHDLESWYHSAILSYRIDPVCIKLVVVEGNLDLPIVAVTPENRFRLVTGEAENVRDYMEDLFLSTRERIPTSISVDFQPIRDWVLADIKRSATSSLLFRKLAKNKRDTEMTISDDWQRKLNAFYERMGIAKPVYTGRTAREIQLQRYCPKCKYHPLQSCTICRIICCVKTGCEISERDGAKGCMKHPSTVHCGDCRVKLSINPPDVVECPECRDTYCREDFSWCIGRISPSTGAASHSTATTSPSPIRDHEPKPVLCPSQECFDSQYYPASRCGNPQCWSKADGAGIPVDLIPRAVCADCGSSNYGRWCAGKHLWLCDECSSEGSDLTAKFMRRCSECWRYSCDNCVEGDASASCADCGADYLDEHAEGCEACRTCQRSESGRNDGERNCAECGGQPEEDPEEDLEYLEKACTKCGLWVCGSCLTGRSGPDPENL</sequence>
<evidence type="ECO:0000313" key="2">
    <source>
        <dbReference type="EMBL" id="KAJ7753721.1"/>
    </source>
</evidence>
<evidence type="ECO:0000256" key="1">
    <source>
        <dbReference type="SAM" id="MobiDB-lite"/>
    </source>
</evidence>
<dbReference type="AlphaFoldDB" id="A0AAD7NAK5"/>
<feature type="region of interest" description="Disordered" evidence="1">
    <location>
        <begin position="283"/>
        <end position="302"/>
    </location>
</feature>
<name>A0AAD7NAK5_9AGAR</name>
<organism evidence="2 3">
    <name type="scientific">Mycena metata</name>
    <dbReference type="NCBI Taxonomy" id="1033252"/>
    <lineage>
        <taxon>Eukaryota</taxon>
        <taxon>Fungi</taxon>
        <taxon>Dikarya</taxon>
        <taxon>Basidiomycota</taxon>
        <taxon>Agaricomycotina</taxon>
        <taxon>Agaricomycetes</taxon>
        <taxon>Agaricomycetidae</taxon>
        <taxon>Agaricales</taxon>
        <taxon>Marasmiineae</taxon>
        <taxon>Mycenaceae</taxon>
        <taxon>Mycena</taxon>
    </lineage>
</organism>
<dbReference type="Proteomes" id="UP001215598">
    <property type="component" value="Unassembled WGS sequence"/>
</dbReference>
<protein>
    <submittedName>
        <fullName evidence="2">Uncharacterized protein</fullName>
    </submittedName>
</protein>
<comment type="caution">
    <text evidence="2">The sequence shown here is derived from an EMBL/GenBank/DDBJ whole genome shotgun (WGS) entry which is preliminary data.</text>
</comment>
<gene>
    <name evidence="2" type="ORF">B0H16DRAFT_1543783</name>
</gene>
<feature type="compositionally biased region" description="Low complexity" evidence="1">
    <location>
        <begin position="283"/>
        <end position="298"/>
    </location>
</feature>
<proteinExistence type="predicted"/>
<accession>A0AAD7NAK5</accession>
<evidence type="ECO:0000313" key="3">
    <source>
        <dbReference type="Proteomes" id="UP001215598"/>
    </source>
</evidence>
<reference evidence="2" key="1">
    <citation type="submission" date="2023-03" db="EMBL/GenBank/DDBJ databases">
        <title>Massive genome expansion in bonnet fungi (Mycena s.s.) driven by repeated elements and novel gene families across ecological guilds.</title>
        <authorList>
            <consortium name="Lawrence Berkeley National Laboratory"/>
            <person name="Harder C.B."/>
            <person name="Miyauchi S."/>
            <person name="Viragh M."/>
            <person name="Kuo A."/>
            <person name="Thoen E."/>
            <person name="Andreopoulos B."/>
            <person name="Lu D."/>
            <person name="Skrede I."/>
            <person name="Drula E."/>
            <person name="Henrissat B."/>
            <person name="Morin E."/>
            <person name="Kohler A."/>
            <person name="Barry K."/>
            <person name="LaButti K."/>
            <person name="Morin E."/>
            <person name="Salamov A."/>
            <person name="Lipzen A."/>
            <person name="Mereny Z."/>
            <person name="Hegedus B."/>
            <person name="Baldrian P."/>
            <person name="Stursova M."/>
            <person name="Weitz H."/>
            <person name="Taylor A."/>
            <person name="Grigoriev I.V."/>
            <person name="Nagy L.G."/>
            <person name="Martin F."/>
            <person name="Kauserud H."/>
        </authorList>
    </citation>
    <scope>NUCLEOTIDE SEQUENCE</scope>
    <source>
        <strain evidence="2">CBHHK182m</strain>
    </source>
</reference>
<keyword evidence="3" id="KW-1185">Reference proteome</keyword>